<organism evidence="2 3">
    <name type="scientific">Pomacea canaliculata</name>
    <name type="common">Golden apple snail</name>
    <dbReference type="NCBI Taxonomy" id="400727"/>
    <lineage>
        <taxon>Eukaryota</taxon>
        <taxon>Metazoa</taxon>
        <taxon>Spiralia</taxon>
        <taxon>Lophotrochozoa</taxon>
        <taxon>Mollusca</taxon>
        <taxon>Gastropoda</taxon>
        <taxon>Caenogastropoda</taxon>
        <taxon>Architaenioglossa</taxon>
        <taxon>Ampullarioidea</taxon>
        <taxon>Ampullariidae</taxon>
        <taxon>Pomacea</taxon>
    </lineage>
</organism>
<keyword evidence="3" id="KW-1185">Reference proteome</keyword>
<dbReference type="Proteomes" id="UP000245119">
    <property type="component" value="Linkage Group LG14"/>
</dbReference>
<comment type="caution">
    <text evidence="2">The sequence shown here is derived from an EMBL/GenBank/DDBJ whole genome shotgun (WGS) entry which is preliminary data.</text>
</comment>
<dbReference type="EMBL" id="PZQS01000014">
    <property type="protein sequence ID" value="PVD18445.1"/>
    <property type="molecule type" value="Genomic_DNA"/>
</dbReference>
<evidence type="ECO:0000313" key="3">
    <source>
        <dbReference type="Proteomes" id="UP000245119"/>
    </source>
</evidence>
<dbReference type="AlphaFoldDB" id="A0A2T7NBA7"/>
<reference evidence="2 3" key="1">
    <citation type="submission" date="2018-04" db="EMBL/GenBank/DDBJ databases">
        <title>The genome of golden apple snail Pomacea canaliculata provides insight into stress tolerance and invasive adaptation.</title>
        <authorList>
            <person name="Liu C."/>
            <person name="Liu B."/>
            <person name="Ren Y."/>
            <person name="Zhang Y."/>
            <person name="Wang H."/>
            <person name="Li S."/>
            <person name="Jiang F."/>
            <person name="Yin L."/>
            <person name="Zhang G."/>
            <person name="Qian W."/>
            <person name="Fan W."/>
        </authorList>
    </citation>
    <scope>NUCLEOTIDE SEQUENCE [LARGE SCALE GENOMIC DNA]</scope>
    <source>
        <strain evidence="2">SZHN2017</strain>
        <tissue evidence="2">Muscle</tissue>
    </source>
</reference>
<name>A0A2T7NBA7_POMCA</name>
<sequence length="249" mass="28206">MCVQTQVCEERFRHQVCHCADVSALGVSEVSPPVRDDGLPGFDGYAVPTTTEVVMVSNVVFLTTTATHGASITHPVSLTPQETKFRIVDKENDDDRGIIYFWVKIIKKTDDMPSSSHEDCPDTRKFFASFTKRQRGRDTGPNQKDKKGTPTLKRSGYSGLWKECACLRTVRDILVTPDVIALGKKKEKGKEKEKKGKEKEKKEKEKEKKEKGKEKEKKEKEKGKKGKEREKGNRKEALETDAHRSSSIY</sequence>
<proteinExistence type="predicted"/>
<accession>A0A2T7NBA7</accession>
<protein>
    <submittedName>
        <fullName evidence="2">Uncharacterized protein</fullName>
    </submittedName>
</protein>
<feature type="region of interest" description="Disordered" evidence="1">
    <location>
        <begin position="129"/>
        <end position="153"/>
    </location>
</feature>
<gene>
    <name evidence="2" type="ORF">C0Q70_20994</name>
</gene>
<feature type="compositionally biased region" description="Basic and acidic residues" evidence="1">
    <location>
        <begin position="188"/>
        <end position="249"/>
    </location>
</feature>
<evidence type="ECO:0000256" key="1">
    <source>
        <dbReference type="SAM" id="MobiDB-lite"/>
    </source>
</evidence>
<evidence type="ECO:0000313" key="2">
    <source>
        <dbReference type="EMBL" id="PVD18445.1"/>
    </source>
</evidence>
<feature type="region of interest" description="Disordered" evidence="1">
    <location>
        <begin position="185"/>
        <end position="249"/>
    </location>
</feature>